<feature type="compositionally biased region" description="Gly residues" evidence="1">
    <location>
        <begin position="77"/>
        <end position="92"/>
    </location>
</feature>
<feature type="compositionally biased region" description="Basic and acidic residues" evidence="1">
    <location>
        <begin position="230"/>
        <end position="243"/>
    </location>
</feature>
<dbReference type="AlphaFoldDB" id="Q6ZL46"/>
<feature type="compositionally biased region" description="Low complexity" evidence="1">
    <location>
        <begin position="132"/>
        <end position="146"/>
    </location>
</feature>
<gene>
    <name evidence="2" type="primary">OJ1582_D10.21</name>
</gene>
<feature type="compositionally biased region" description="Pro residues" evidence="1">
    <location>
        <begin position="147"/>
        <end position="156"/>
    </location>
</feature>
<protein>
    <submittedName>
        <fullName evidence="2">Uncharacterized protein</fullName>
    </submittedName>
</protein>
<feature type="region of interest" description="Disordered" evidence="1">
    <location>
        <begin position="1"/>
        <end position="95"/>
    </location>
</feature>
<feature type="compositionally biased region" description="Basic residues" evidence="1">
    <location>
        <begin position="115"/>
        <end position="125"/>
    </location>
</feature>
<organism evidence="2 3">
    <name type="scientific">Oryza sativa subsp. japonica</name>
    <name type="common">Rice</name>
    <dbReference type="NCBI Taxonomy" id="39947"/>
    <lineage>
        <taxon>Eukaryota</taxon>
        <taxon>Viridiplantae</taxon>
        <taxon>Streptophyta</taxon>
        <taxon>Embryophyta</taxon>
        <taxon>Tracheophyta</taxon>
        <taxon>Spermatophyta</taxon>
        <taxon>Magnoliopsida</taxon>
        <taxon>Liliopsida</taxon>
        <taxon>Poales</taxon>
        <taxon>Poaceae</taxon>
        <taxon>BOP clade</taxon>
        <taxon>Oryzoideae</taxon>
        <taxon>Oryzeae</taxon>
        <taxon>Oryzinae</taxon>
        <taxon>Oryza</taxon>
        <taxon>Oryza sativa</taxon>
    </lineage>
</organism>
<reference evidence="3" key="1">
    <citation type="journal article" date="2005" name="Nature">
        <title>The map-based sequence of the rice genome.</title>
        <authorList>
            <consortium name="International rice genome sequencing project (IRGSP)"/>
            <person name="Matsumoto T."/>
            <person name="Wu J."/>
            <person name="Kanamori H."/>
            <person name="Katayose Y."/>
            <person name="Fujisawa M."/>
            <person name="Namiki N."/>
            <person name="Mizuno H."/>
            <person name="Yamamoto K."/>
            <person name="Antonio B.A."/>
            <person name="Baba T."/>
            <person name="Sakata K."/>
            <person name="Nagamura Y."/>
            <person name="Aoki H."/>
            <person name="Arikawa K."/>
            <person name="Arita K."/>
            <person name="Bito T."/>
            <person name="Chiden Y."/>
            <person name="Fujitsuka N."/>
            <person name="Fukunaka R."/>
            <person name="Hamada M."/>
            <person name="Harada C."/>
            <person name="Hayashi A."/>
            <person name="Hijishita S."/>
            <person name="Honda M."/>
            <person name="Hosokawa S."/>
            <person name="Ichikawa Y."/>
            <person name="Idonuma A."/>
            <person name="Iijima M."/>
            <person name="Ikeda M."/>
            <person name="Ikeno M."/>
            <person name="Ito K."/>
            <person name="Ito S."/>
            <person name="Ito T."/>
            <person name="Ito Y."/>
            <person name="Ito Y."/>
            <person name="Iwabuchi A."/>
            <person name="Kamiya K."/>
            <person name="Karasawa W."/>
            <person name="Kurita K."/>
            <person name="Katagiri S."/>
            <person name="Kikuta A."/>
            <person name="Kobayashi H."/>
            <person name="Kobayashi N."/>
            <person name="Machita K."/>
            <person name="Maehara T."/>
            <person name="Masukawa M."/>
            <person name="Mizubayashi T."/>
            <person name="Mukai Y."/>
            <person name="Nagasaki H."/>
            <person name="Nagata Y."/>
            <person name="Naito S."/>
            <person name="Nakashima M."/>
            <person name="Nakama Y."/>
            <person name="Nakamichi Y."/>
            <person name="Nakamura M."/>
            <person name="Meguro A."/>
            <person name="Negishi M."/>
            <person name="Ohta I."/>
            <person name="Ohta T."/>
            <person name="Okamoto M."/>
            <person name="Ono N."/>
            <person name="Saji S."/>
            <person name="Sakaguchi M."/>
            <person name="Sakai K."/>
            <person name="Shibata M."/>
            <person name="Shimokawa T."/>
            <person name="Song J."/>
            <person name="Takazaki Y."/>
            <person name="Terasawa K."/>
            <person name="Tsugane M."/>
            <person name="Tsuji K."/>
            <person name="Ueda S."/>
            <person name="Waki K."/>
            <person name="Yamagata H."/>
            <person name="Yamamoto M."/>
            <person name="Yamamoto S."/>
            <person name="Yamane H."/>
            <person name="Yoshiki S."/>
            <person name="Yoshihara R."/>
            <person name="Yukawa K."/>
            <person name="Zhong H."/>
            <person name="Yano M."/>
            <person name="Yuan Q."/>
            <person name="Ouyang S."/>
            <person name="Liu J."/>
            <person name="Jones K.M."/>
            <person name="Gansberger K."/>
            <person name="Moffat K."/>
            <person name="Hill J."/>
            <person name="Bera J."/>
            <person name="Fadrosh D."/>
            <person name="Jin S."/>
            <person name="Johri S."/>
            <person name="Kim M."/>
            <person name="Overton L."/>
            <person name="Reardon M."/>
            <person name="Tsitrin T."/>
            <person name="Vuong H."/>
            <person name="Weaver B."/>
            <person name="Ciecko A."/>
            <person name="Tallon L."/>
            <person name="Jackson J."/>
            <person name="Pai G."/>
            <person name="Aken S.V."/>
            <person name="Utterback T."/>
            <person name="Reidmuller S."/>
            <person name="Feldblyum T."/>
            <person name="Hsiao J."/>
            <person name="Zismann V."/>
            <person name="Iobst S."/>
            <person name="de Vazeille A.R."/>
            <person name="Buell C.R."/>
            <person name="Ying K."/>
            <person name="Li Y."/>
            <person name="Lu T."/>
            <person name="Huang Y."/>
            <person name="Zhao Q."/>
            <person name="Feng Q."/>
            <person name="Zhang L."/>
            <person name="Zhu J."/>
            <person name="Weng Q."/>
            <person name="Mu J."/>
            <person name="Lu Y."/>
            <person name="Fan D."/>
            <person name="Liu Y."/>
            <person name="Guan J."/>
            <person name="Zhang Y."/>
            <person name="Yu S."/>
            <person name="Liu X."/>
            <person name="Zhang Y."/>
            <person name="Hong G."/>
            <person name="Han B."/>
            <person name="Choisne N."/>
            <person name="Demange N."/>
            <person name="Orjeda G."/>
            <person name="Samain S."/>
            <person name="Cattolico L."/>
            <person name="Pelletier E."/>
            <person name="Couloux A."/>
            <person name="Segurens B."/>
            <person name="Wincker P."/>
            <person name="D'Hont A."/>
            <person name="Scarpelli C."/>
            <person name="Weissenbach J."/>
            <person name="Salanoubat M."/>
            <person name="Quetier F."/>
            <person name="Yu Y."/>
            <person name="Kim H.R."/>
            <person name="Rambo T."/>
            <person name="Currie J."/>
            <person name="Collura K."/>
            <person name="Luo M."/>
            <person name="Yang T."/>
            <person name="Ammiraju J.S.S."/>
            <person name="Engler F."/>
            <person name="Soderlund C."/>
            <person name="Wing R.A."/>
            <person name="Palmer L.E."/>
            <person name="de la Bastide M."/>
            <person name="Spiegel L."/>
            <person name="Nascimento L."/>
            <person name="Zutavern T."/>
            <person name="O'Shaughnessy A."/>
            <person name="Dike S."/>
            <person name="Dedhia N."/>
            <person name="Preston R."/>
            <person name="Balija V."/>
            <person name="McCombie W.R."/>
            <person name="Chow T."/>
            <person name="Chen H."/>
            <person name="Chung M."/>
            <person name="Chen C."/>
            <person name="Shaw J."/>
            <person name="Wu H."/>
            <person name="Hsiao K."/>
            <person name="Chao Y."/>
            <person name="Chu M."/>
            <person name="Cheng C."/>
            <person name="Hour A."/>
            <person name="Lee P."/>
            <person name="Lin S."/>
            <person name="Lin Y."/>
            <person name="Liou J."/>
            <person name="Liu S."/>
            <person name="Hsing Y."/>
            <person name="Raghuvanshi S."/>
            <person name="Mohanty A."/>
            <person name="Bharti A.K."/>
            <person name="Gaur A."/>
            <person name="Gupta V."/>
            <person name="Kumar D."/>
            <person name="Ravi V."/>
            <person name="Vij S."/>
            <person name="Kapur A."/>
            <person name="Khurana P."/>
            <person name="Khurana P."/>
            <person name="Khurana J.P."/>
            <person name="Tyagi A.K."/>
            <person name="Gaikwad K."/>
            <person name="Singh A."/>
            <person name="Dalal V."/>
            <person name="Srivastava S."/>
            <person name="Dixit A."/>
            <person name="Pal A.K."/>
            <person name="Ghazi I.A."/>
            <person name="Yadav M."/>
            <person name="Pandit A."/>
            <person name="Bhargava A."/>
            <person name="Sureshbabu K."/>
            <person name="Batra K."/>
            <person name="Sharma T.R."/>
            <person name="Mohapatra T."/>
            <person name="Singh N.K."/>
            <person name="Messing J."/>
            <person name="Nelson A.B."/>
            <person name="Fuks G."/>
            <person name="Kavchok S."/>
            <person name="Keizer G."/>
            <person name="Linton E."/>
            <person name="Llaca V."/>
            <person name="Song R."/>
            <person name="Tanyolac B."/>
            <person name="Young S."/>
            <person name="Ho-Il K."/>
            <person name="Hahn J.H."/>
            <person name="Sangsakoo G."/>
            <person name="Vanavichit A."/>
            <person name="de Mattos Luiz.A.T."/>
            <person name="Zimmer P.D."/>
            <person name="Malone G."/>
            <person name="Dellagostin O."/>
            <person name="de Oliveira A.C."/>
            <person name="Bevan M."/>
            <person name="Bancroft I."/>
            <person name="Minx P."/>
            <person name="Cordum H."/>
            <person name="Wilson R."/>
            <person name="Cheng Z."/>
            <person name="Jin W."/>
            <person name="Jiang J."/>
            <person name="Leong S.A."/>
            <person name="Iwama H."/>
            <person name="Gojobori T."/>
            <person name="Itoh T."/>
            <person name="Niimura Y."/>
            <person name="Fujii Y."/>
            <person name="Habara T."/>
            <person name="Sakai H."/>
            <person name="Sato Y."/>
            <person name="Wilson G."/>
            <person name="Kumar K."/>
            <person name="McCouch S."/>
            <person name="Juretic N."/>
            <person name="Hoen D."/>
            <person name="Wright S."/>
            <person name="Bruskiewich R."/>
            <person name="Bureau T."/>
            <person name="Miyao A."/>
            <person name="Hirochika H."/>
            <person name="Nishikawa T."/>
            <person name="Kadowaki K."/>
            <person name="Sugiura M."/>
            <person name="Burr B."/>
            <person name="Sasaki T."/>
        </authorList>
    </citation>
    <scope>NUCLEOTIDE SEQUENCE [LARGE SCALE GENOMIC DNA]</scope>
    <source>
        <strain evidence="3">cv. Nipponbare</strain>
    </source>
</reference>
<evidence type="ECO:0000256" key="1">
    <source>
        <dbReference type="SAM" id="MobiDB-lite"/>
    </source>
</evidence>
<dbReference type="Proteomes" id="UP000000763">
    <property type="component" value="Chromosome 7"/>
</dbReference>
<evidence type="ECO:0000313" key="2">
    <source>
        <dbReference type="EMBL" id="BAC83130.1"/>
    </source>
</evidence>
<dbReference type="EMBL" id="AP003838">
    <property type="protein sequence ID" value="BAC83130.1"/>
    <property type="molecule type" value="Genomic_DNA"/>
</dbReference>
<accession>Q6ZL46</accession>
<feature type="compositionally biased region" description="Pro residues" evidence="1">
    <location>
        <begin position="213"/>
        <end position="222"/>
    </location>
</feature>
<feature type="compositionally biased region" description="Low complexity" evidence="1">
    <location>
        <begin position="201"/>
        <end position="212"/>
    </location>
</feature>
<sequence length="250" mass="25992">MRKADRRLAATPAETTRRRSGTGWLRRRSRLSGAKPEFGSSSGRWRQGNGPTRDEDNGGEDGGGGGDELDASEEVGRGGGDGDGPGGGGGGVAVAVEREVLPAPLAAISASPTCRPHRHSGRQLRPRPTPAPAAANSPSRSLVPSSLPRPPRPTASPRPRHVVPTVDAAGSYGRPSPRHATSLPAPTDAAFPQPLPRAFLAATASSPHRAPASPMPAPPSPPFTGTTVRWGREKGREKIEKGEKGRRKKG</sequence>
<reference evidence="3" key="2">
    <citation type="journal article" date="2008" name="Nucleic Acids Res.">
        <title>The rice annotation project database (RAP-DB): 2008 update.</title>
        <authorList>
            <consortium name="The rice annotation project (RAP)"/>
        </authorList>
    </citation>
    <scope>GENOME REANNOTATION</scope>
    <source>
        <strain evidence="3">cv. Nipponbare</strain>
    </source>
</reference>
<proteinExistence type="predicted"/>
<feature type="region of interest" description="Disordered" evidence="1">
    <location>
        <begin position="107"/>
        <end position="250"/>
    </location>
</feature>
<name>Q6ZL46_ORYSJ</name>
<evidence type="ECO:0000313" key="3">
    <source>
        <dbReference type="Proteomes" id="UP000000763"/>
    </source>
</evidence>